<keyword evidence="2" id="KW-0560">Oxidoreductase</keyword>
<dbReference type="AlphaFoldDB" id="A0A8H6IPY7"/>
<dbReference type="PANTHER" id="PTHR22604:SF115">
    <property type="entry name" value="DIHYDRODIOL DEHYDROGENASE, PUTATIVE (AFU_ORTHOLOGUE AFUA_1G07520)-RELATED"/>
    <property type="match status" value="1"/>
</dbReference>
<dbReference type="EC" id="1.1.1.179" evidence="3"/>
<dbReference type="SUPFAM" id="SSF55347">
    <property type="entry name" value="Glyceraldehyde-3-phosphate dehydrogenase-like, C-terminal domain"/>
    <property type="match status" value="1"/>
</dbReference>
<reference evidence="8 9" key="1">
    <citation type="journal article" date="2020" name="Phytopathology">
        <title>Genome Sequence Resources of Colletotrichum truncatum, C. plurivorum, C. musicola, and C. sojae: Four Species Pathogenic to Soybean (Glycine max).</title>
        <authorList>
            <person name="Rogerio F."/>
            <person name="Boufleur T.R."/>
            <person name="Ciampi-Guillardi M."/>
            <person name="Sukno S.A."/>
            <person name="Thon M.R."/>
            <person name="Massola Junior N.S."/>
            <person name="Baroncelli R."/>
        </authorList>
    </citation>
    <scope>NUCLEOTIDE SEQUENCE [LARGE SCALE GENOMIC DNA]</scope>
    <source>
        <strain evidence="8 9">LFN0009</strain>
    </source>
</reference>
<dbReference type="SUPFAM" id="SSF51735">
    <property type="entry name" value="NAD(P)-binding Rossmann-fold domains"/>
    <property type="match status" value="1"/>
</dbReference>
<dbReference type="Gene3D" id="3.30.360.10">
    <property type="entry name" value="Dihydrodipicolinate Reductase, domain 2"/>
    <property type="match status" value="1"/>
</dbReference>
<dbReference type="EMBL" id="WIGN01000479">
    <property type="protein sequence ID" value="KAF6791389.1"/>
    <property type="molecule type" value="Genomic_DNA"/>
</dbReference>
<dbReference type="Pfam" id="PF01408">
    <property type="entry name" value="GFO_IDH_MocA"/>
    <property type="match status" value="1"/>
</dbReference>
<dbReference type="GO" id="GO:0047837">
    <property type="term" value="F:D-xylose 1-dehydrogenase (NADP+) activity"/>
    <property type="evidence" value="ECO:0007669"/>
    <property type="project" value="UniProtKB-EC"/>
</dbReference>
<dbReference type="Gene3D" id="3.40.50.720">
    <property type="entry name" value="NAD(P)-binding Rossmann-like Domain"/>
    <property type="match status" value="1"/>
</dbReference>
<evidence type="ECO:0000313" key="9">
    <source>
        <dbReference type="Proteomes" id="UP000652219"/>
    </source>
</evidence>
<accession>A0A8H6IPY7</accession>
<dbReference type="GO" id="GO:0000166">
    <property type="term" value="F:nucleotide binding"/>
    <property type="evidence" value="ECO:0007669"/>
    <property type="project" value="InterPro"/>
</dbReference>
<proteinExistence type="inferred from homology"/>
<comment type="similarity">
    <text evidence="1">Belongs to the Gfo/Idh/MocA family.</text>
</comment>
<dbReference type="InterPro" id="IPR050984">
    <property type="entry name" value="Gfo/Idh/MocA_domain"/>
</dbReference>
<evidence type="ECO:0000259" key="7">
    <source>
        <dbReference type="Pfam" id="PF22725"/>
    </source>
</evidence>
<dbReference type="InterPro" id="IPR036291">
    <property type="entry name" value="NAD(P)-bd_dom_sf"/>
</dbReference>
<evidence type="ECO:0000256" key="3">
    <source>
        <dbReference type="ARBA" id="ARBA00038984"/>
    </source>
</evidence>
<dbReference type="PANTHER" id="PTHR22604">
    <property type="entry name" value="OXIDOREDUCTASES"/>
    <property type="match status" value="1"/>
</dbReference>
<dbReference type="InterPro" id="IPR000683">
    <property type="entry name" value="Gfo/Idh/MocA-like_OxRdtase_N"/>
</dbReference>
<dbReference type="Pfam" id="PF22725">
    <property type="entry name" value="GFO_IDH_MocA_C3"/>
    <property type="match status" value="1"/>
</dbReference>
<feature type="domain" description="Gfo/Idh/MocA-like oxidoreductase N-terminal" evidence="6">
    <location>
        <begin position="10"/>
        <end position="139"/>
    </location>
</feature>
<gene>
    <name evidence="8" type="ORF">CSOJ01_14368</name>
</gene>
<comment type="caution">
    <text evidence="8">The sequence shown here is derived from an EMBL/GenBank/DDBJ whole genome shotgun (WGS) entry which is preliminary data.</text>
</comment>
<dbReference type="InterPro" id="IPR055170">
    <property type="entry name" value="GFO_IDH_MocA-like_dom"/>
</dbReference>
<evidence type="ECO:0000256" key="2">
    <source>
        <dbReference type="ARBA" id="ARBA00023002"/>
    </source>
</evidence>
<evidence type="ECO:0000259" key="6">
    <source>
        <dbReference type="Pfam" id="PF01408"/>
    </source>
</evidence>
<feature type="domain" description="GFO/IDH/MocA-like oxidoreductase" evidence="7">
    <location>
        <begin position="152"/>
        <end position="290"/>
    </location>
</feature>
<evidence type="ECO:0000313" key="8">
    <source>
        <dbReference type="EMBL" id="KAF6791389.1"/>
    </source>
</evidence>
<protein>
    <recommendedName>
        <fullName evidence="3">D-xylose 1-dehydrogenase (NADP(+), D-xylono-1,5-lactone-forming)</fullName>
        <ecNumber evidence="3">1.1.1.179</ecNumber>
    </recommendedName>
    <alternativeName>
        <fullName evidence="4">D-xylose-NADP dehydrogenase</fullName>
    </alternativeName>
</protein>
<evidence type="ECO:0000256" key="4">
    <source>
        <dbReference type="ARBA" id="ARBA00042988"/>
    </source>
</evidence>
<comment type="catalytic activity">
    <reaction evidence="5">
        <text>D-xylose + NADP(+) = D-xylono-1,5-lactone + NADPH + H(+)</text>
        <dbReference type="Rhea" id="RHEA:22000"/>
        <dbReference type="ChEBI" id="CHEBI:15378"/>
        <dbReference type="ChEBI" id="CHEBI:15867"/>
        <dbReference type="ChEBI" id="CHEBI:53455"/>
        <dbReference type="ChEBI" id="CHEBI:57783"/>
        <dbReference type="ChEBI" id="CHEBI:58349"/>
        <dbReference type="EC" id="1.1.1.179"/>
    </reaction>
</comment>
<organism evidence="8 9">
    <name type="scientific">Colletotrichum sojae</name>
    <dbReference type="NCBI Taxonomy" id="2175907"/>
    <lineage>
        <taxon>Eukaryota</taxon>
        <taxon>Fungi</taxon>
        <taxon>Dikarya</taxon>
        <taxon>Ascomycota</taxon>
        <taxon>Pezizomycotina</taxon>
        <taxon>Sordariomycetes</taxon>
        <taxon>Hypocreomycetidae</taxon>
        <taxon>Glomerellales</taxon>
        <taxon>Glomerellaceae</taxon>
        <taxon>Colletotrichum</taxon>
        <taxon>Colletotrichum orchidearum species complex</taxon>
    </lineage>
</organism>
<sequence>MASQSPYVLKWGIMATGHIASNFVKDLLTNPATRDVHDVRHQVVAVASSTSQQKAVDFCAKVQVPDCAEVKTYGSYAELVADADVTVVYVATPGGHHFQNAMLALEAGRHVLCEKPFTLNASQARKLVETARAKRVFLMEAVWTRVFPLSEKVREVVKSGAIGTVYRVIADNSINRSLANGKLDFDDTSRLVNPNLAGGAMLDLGAYSLTWIMQILYHLQPEQEKEKPAVVTAASNTYHTGVDESTSFIITFPRHNTMGVGMASLRLGSGIDFNFTGGPAIKIQGSEGEVQICGPAFRPHSYRVIRQDGGGKVETFECPFPHDEGRGGWGRGLYWEADEVARCVRDGKLESGILPLDETVATMEIMEEVLRQGGTKHSDLIASDVYDAKSPLNTVR</sequence>
<keyword evidence="9" id="KW-1185">Reference proteome</keyword>
<name>A0A8H6IPY7_9PEZI</name>
<dbReference type="Proteomes" id="UP000652219">
    <property type="component" value="Unassembled WGS sequence"/>
</dbReference>
<evidence type="ECO:0000256" key="1">
    <source>
        <dbReference type="ARBA" id="ARBA00010928"/>
    </source>
</evidence>
<evidence type="ECO:0000256" key="5">
    <source>
        <dbReference type="ARBA" id="ARBA00049233"/>
    </source>
</evidence>